<evidence type="ECO:0000313" key="1">
    <source>
        <dbReference type="EMBL" id="CAL1274042.1"/>
    </source>
</evidence>
<reference evidence="1 2" key="1">
    <citation type="submission" date="2024-04" db="EMBL/GenBank/DDBJ databases">
        <authorList>
            <person name="Rising A."/>
            <person name="Reimegard J."/>
            <person name="Sonavane S."/>
            <person name="Akerstrom W."/>
            <person name="Nylinder S."/>
            <person name="Hedman E."/>
            <person name="Kallberg Y."/>
        </authorList>
    </citation>
    <scope>NUCLEOTIDE SEQUENCE [LARGE SCALE GENOMIC DNA]</scope>
</reference>
<keyword evidence="2" id="KW-1185">Reference proteome</keyword>
<dbReference type="EMBL" id="CAXIEN010000073">
    <property type="protein sequence ID" value="CAL1274042.1"/>
    <property type="molecule type" value="Genomic_DNA"/>
</dbReference>
<dbReference type="Proteomes" id="UP001497382">
    <property type="component" value="Unassembled WGS sequence"/>
</dbReference>
<proteinExistence type="predicted"/>
<accession>A0AAV1ZU32</accession>
<sequence length="27" mass="3032">MHIQPPVIATSTSMLDCGIRNSTCRLW</sequence>
<organism evidence="1 2">
    <name type="scientific">Larinioides sclopetarius</name>
    <dbReference type="NCBI Taxonomy" id="280406"/>
    <lineage>
        <taxon>Eukaryota</taxon>
        <taxon>Metazoa</taxon>
        <taxon>Ecdysozoa</taxon>
        <taxon>Arthropoda</taxon>
        <taxon>Chelicerata</taxon>
        <taxon>Arachnida</taxon>
        <taxon>Araneae</taxon>
        <taxon>Araneomorphae</taxon>
        <taxon>Entelegynae</taxon>
        <taxon>Araneoidea</taxon>
        <taxon>Araneidae</taxon>
        <taxon>Larinioides</taxon>
    </lineage>
</organism>
<gene>
    <name evidence="1" type="ORF">LARSCL_LOCUS7241</name>
</gene>
<comment type="caution">
    <text evidence="1">The sequence shown here is derived from an EMBL/GenBank/DDBJ whole genome shotgun (WGS) entry which is preliminary data.</text>
</comment>
<evidence type="ECO:0000313" key="2">
    <source>
        <dbReference type="Proteomes" id="UP001497382"/>
    </source>
</evidence>
<protein>
    <submittedName>
        <fullName evidence="1">Uncharacterized protein</fullName>
    </submittedName>
</protein>
<dbReference type="AlphaFoldDB" id="A0AAV1ZU32"/>
<name>A0AAV1ZU32_9ARAC</name>